<dbReference type="InterPro" id="IPR000177">
    <property type="entry name" value="Apple"/>
</dbReference>
<feature type="domain" description="Apple" evidence="5">
    <location>
        <begin position="331"/>
        <end position="397"/>
    </location>
</feature>
<evidence type="ECO:0000313" key="7">
    <source>
        <dbReference type="Proteomes" id="UP000287168"/>
    </source>
</evidence>
<dbReference type="SUPFAM" id="SSF57414">
    <property type="entry name" value="Hairpin loop containing domain-like"/>
    <property type="match status" value="1"/>
</dbReference>
<keyword evidence="7" id="KW-1185">Reference proteome</keyword>
<gene>
    <name evidence="6" type="ORF">EP867_19095</name>
</gene>
<dbReference type="GO" id="GO:0006508">
    <property type="term" value="P:proteolysis"/>
    <property type="evidence" value="ECO:0007669"/>
    <property type="project" value="InterPro"/>
</dbReference>
<keyword evidence="2" id="KW-1015">Disulfide bond</keyword>
<keyword evidence="1" id="KW-0677">Repeat</keyword>
<dbReference type="GO" id="GO:0005576">
    <property type="term" value="C:extracellular region"/>
    <property type="evidence" value="ECO:0007669"/>
    <property type="project" value="InterPro"/>
</dbReference>
<dbReference type="OrthoDB" id="1522627at2"/>
<evidence type="ECO:0000256" key="4">
    <source>
        <dbReference type="SAM" id="SignalP"/>
    </source>
</evidence>
<evidence type="ECO:0000313" key="6">
    <source>
        <dbReference type="EMBL" id="RWY34925.1"/>
    </source>
</evidence>
<dbReference type="Gene3D" id="3.50.4.10">
    <property type="entry name" value="Hepatocyte Growth Factor"/>
    <property type="match status" value="2"/>
</dbReference>
<dbReference type="Proteomes" id="UP000287168">
    <property type="component" value="Unassembled WGS sequence"/>
</dbReference>
<name>A0A451GG88_9RHOB</name>
<dbReference type="InterPro" id="IPR003609">
    <property type="entry name" value="Pan_app"/>
</dbReference>
<protein>
    <recommendedName>
        <fullName evidence="5">Apple domain-containing protein</fullName>
    </recommendedName>
</protein>
<feature type="compositionally biased region" description="Pro residues" evidence="3">
    <location>
        <begin position="228"/>
        <end position="237"/>
    </location>
</feature>
<evidence type="ECO:0000256" key="1">
    <source>
        <dbReference type="ARBA" id="ARBA00022737"/>
    </source>
</evidence>
<dbReference type="Pfam" id="PF00024">
    <property type="entry name" value="PAN_1"/>
    <property type="match status" value="1"/>
</dbReference>
<dbReference type="EMBL" id="SBLC01000097">
    <property type="protein sequence ID" value="RWY34925.1"/>
    <property type="molecule type" value="Genomic_DNA"/>
</dbReference>
<comment type="caution">
    <text evidence="6">The sequence shown here is derived from an EMBL/GenBank/DDBJ whole genome shotgun (WGS) entry which is preliminary data.</text>
</comment>
<accession>A0A451GG88</accession>
<reference evidence="6 7" key="1">
    <citation type="journal article" date="2015" name="Int. J. Syst. Evol. Microbiol.">
        <title>Gemmobacter intermedius sp. nov., isolated from a white stork (Ciconia ciconia).</title>
        <authorList>
            <person name="Kampfer P."/>
            <person name="Jerzak L."/>
            <person name="Wilharm G."/>
            <person name="Golke J."/>
            <person name="Busse H.J."/>
            <person name="Glaeser S.P."/>
        </authorList>
    </citation>
    <scope>NUCLEOTIDE SEQUENCE [LARGE SCALE GENOMIC DNA]</scope>
    <source>
        <strain evidence="6 7">119/4</strain>
    </source>
</reference>
<dbReference type="Pfam" id="PF14295">
    <property type="entry name" value="PAN_4"/>
    <property type="match status" value="1"/>
</dbReference>
<feature type="region of interest" description="Disordered" evidence="3">
    <location>
        <begin position="209"/>
        <end position="246"/>
    </location>
</feature>
<feature type="chain" id="PRO_5019418347" description="Apple domain-containing protein" evidence="4">
    <location>
        <begin position="21"/>
        <end position="398"/>
    </location>
</feature>
<keyword evidence="4" id="KW-0732">Signal</keyword>
<evidence type="ECO:0000259" key="5">
    <source>
        <dbReference type="SMART" id="SM00223"/>
    </source>
</evidence>
<proteinExistence type="predicted"/>
<dbReference type="SMART" id="SM00223">
    <property type="entry name" value="APPLE"/>
    <property type="match status" value="1"/>
</dbReference>
<evidence type="ECO:0000256" key="3">
    <source>
        <dbReference type="SAM" id="MobiDB-lite"/>
    </source>
</evidence>
<dbReference type="CDD" id="cd01100">
    <property type="entry name" value="APPLE_Factor_XI_like"/>
    <property type="match status" value="1"/>
</dbReference>
<sequence>MLRFFRNIALSALLAFPASSAEPDVISYGAFSYDARMPQVLLLTGEIGKSDSFELRRALREHEIKAVVMGSAGGNLYEGLQMAAILRDKSIASYVPNALSCESSCANMFFGGAQRKAGGHLGVHQFYSPQGDRAATLSVAQAQTQYTAAEVIGILNELDTPPFVYEKMFGTAEIHYFTSDEKQRLARDAENPDFLRLTGEIESFLSQNPEAAARPEPSQTLPSVAASVPPPAPPPSTVPERGGRHDRFTSTDFFGSDILPKGQRNISVGQCEQLCRGMPGCAAWSYVHETRWCWPKAAVENISMAVGITSGVVDFSRMNKGIFDRPFIEVTATDFSGNDILPRGMPHTTLDECRRACYGSSQCTAFTWNGKTNTCYPKYSVGRITKFVGAISGVKNRP</sequence>
<feature type="signal peptide" evidence="4">
    <location>
        <begin position="1"/>
        <end position="20"/>
    </location>
</feature>
<evidence type="ECO:0000256" key="2">
    <source>
        <dbReference type="ARBA" id="ARBA00023157"/>
    </source>
</evidence>
<dbReference type="AlphaFoldDB" id="A0A451GG88"/>
<organism evidence="6 7">
    <name type="scientific">Falsigemmobacter intermedius</name>
    <dbReference type="NCBI Taxonomy" id="1553448"/>
    <lineage>
        <taxon>Bacteria</taxon>
        <taxon>Pseudomonadati</taxon>
        <taxon>Pseudomonadota</taxon>
        <taxon>Alphaproteobacteria</taxon>
        <taxon>Rhodobacterales</taxon>
        <taxon>Paracoccaceae</taxon>
        <taxon>Falsigemmobacter</taxon>
    </lineage>
</organism>
<dbReference type="RefSeq" id="WP_128491024.1">
    <property type="nucleotide sequence ID" value="NZ_JBHLXB010000113.1"/>
</dbReference>